<dbReference type="EMBL" id="VOBL01000018">
    <property type="protein sequence ID" value="KAA0974387.1"/>
    <property type="molecule type" value="Genomic_DNA"/>
</dbReference>
<gene>
    <name evidence="11" type="ORF">FQ154_15140</name>
</gene>
<keyword evidence="5 7" id="KW-0067">ATP-binding</keyword>
<feature type="domain" description="Aminoglycoside phosphotransferase" evidence="10">
    <location>
        <begin position="41"/>
        <end position="256"/>
    </location>
</feature>
<feature type="binding site" evidence="9">
    <location>
        <position position="202"/>
    </location>
    <ligand>
        <name>Mg(2+)</name>
        <dbReference type="ChEBI" id="CHEBI:18420"/>
    </ligand>
</feature>
<evidence type="ECO:0000313" key="11">
    <source>
        <dbReference type="EMBL" id="KAA0974387.1"/>
    </source>
</evidence>
<name>A0A5B0E5N5_9MICC</name>
<dbReference type="Gene3D" id="3.30.200.20">
    <property type="entry name" value="Phosphorylase Kinase, domain 1"/>
    <property type="match status" value="1"/>
</dbReference>
<evidence type="ECO:0000256" key="7">
    <source>
        <dbReference type="PIRNR" id="PIRNR000706"/>
    </source>
</evidence>
<comment type="similarity">
    <text evidence="1 7">Belongs to the aminoglycoside phosphotransferase family.</text>
</comment>
<proteinExistence type="inferred from homology"/>
<dbReference type="GO" id="GO:0005524">
    <property type="term" value="F:ATP binding"/>
    <property type="evidence" value="ECO:0007669"/>
    <property type="project" value="UniProtKB-KW"/>
</dbReference>
<sequence length="271" mass="29107">MTLKPPLAGIPAAPVTIPAAVAREAGGETLEAVWINEVGGTTFRIGADTTAERFIKYAPVGTADTDFAAEAQRLRWAGAHAMVPRVLEVGGDAAGNWLLTAALRGESAVAPGWITRPAMAARALGSWLRALHEALPVGDCPFESSVSERVKDIERRIERPWNPADWPPGHSLHRIETALELLRNPPVPAVRVVCHGDVCAPNTLLDEQGNFAGHVDLGSLGVADRWADLAVAAWSTEWNYGRGYEELVYAGYGIAPDTASIAYYRLLWDLG</sequence>
<dbReference type="InterPro" id="IPR011009">
    <property type="entry name" value="Kinase-like_dom_sf"/>
</dbReference>
<keyword evidence="3 7" id="KW-0547">Nucleotide-binding</keyword>
<dbReference type="GO" id="GO:0046872">
    <property type="term" value="F:metal ion binding"/>
    <property type="evidence" value="ECO:0007669"/>
    <property type="project" value="UniProtKB-KW"/>
</dbReference>
<dbReference type="InterPro" id="IPR024165">
    <property type="entry name" value="Kan/Strep_kinase"/>
</dbReference>
<accession>A0A5B0E5N5</accession>
<keyword evidence="6 7" id="KW-0046">Antibiotic resistance</keyword>
<evidence type="ECO:0000256" key="2">
    <source>
        <dbReference type="ARBA" id="ARBA00022679"/>
    </source>
</evidence>
<evidence type="ECO:0000256" key="6">
    <source>
        <dbReference type="ARBA" id="ARBA00023251"/>
    </source>
</evidence>
<dbReference type="GO" id="GO:0016301">
    <property type="term" value="F:kinase activity"/>
    <property type="evidence" value="ECO:0007669"/>
    <property type="project" value="UniProtKB-KW"/>
</dbReference>
<dbReference type="GO" id="GO:0016773">
    <property type="term" value="F:phosphotransferase activity, alcohol group as acceptor"/>
    <property type="evidence" value="ECO:0007669"/>
    <property type="project" value="InterPro"/>
</dbReference>
<evidence type="ECO:0000256" key="8">
    <source>
        <dbReference type="PIRSR" id="PIRSR000706-1"/>
    </source>
</evidence>
<reference evidence="11 12" key="1">
    <citation type="submission" date="2019-07" db="EMBL/GenBank/DDBJ databases">
        <title>Analysis of the biochemical properties, biological activity and biotechnological potential of siderophores and biosurfactants produced by Antarctic psychrotolerant bacteria.</title>
        <authorList>
            <person name="Styczynski M."/>
            <person name="Krucon T."/>
            <person name="Decewicz P."/>
            <person name="Dziewit L."/>
        </authorList>
    </citation>
    <scope>NUCLEOTIDE SEQUENCE [LARGE SCALE GENOMIC DNA]</scope>
    <source>
        <strain evidence="11 12">ANT_H27</strain>
    </source>
</reference>
<dbReference type="AlphaFoldDB" id="A0A5B0E5N5"/>
<feature type="binding site" evidence="9">
    <location>
        <position position="216"/>
    </location>
    <ligand>
        <name>Mg(2+)</name>
        <dbReference type="ChEBI" id="CHEBI:18420"/>
    </ligand>
</feature>
<evidence type="ECO:0000256" key="1">
    <source>
        <dbReference type="ARBA" id="ARBA00006219"/>
    </source>
</evidence>
<dbReference type="Proteomes" id="UP000323856">
    <property type="component" value="Unassembled WGS sequence"/>
</dbReference>
<dbReference type="GO" id="GO:0046677">
    <property type="term" value="P:response to antibiotic"/>
    <property type="evidence" value="ECO:0007669"/>
    <property type="project" value="UniProtKB-KW"/>
</dbReference>
<evidence type="ECO:0000256" key="9">
    <source>
        <dbReference type="PIRSR" id="PIRSR000706-2"/>
    </source>
</evidence>
<keyword evidence="4 7" id="KW-0418">Kinase</keyword>
<dbReference type="InterPro" id="IPR002575">
    <property type="entry name" value="Aminoglycoside_PTrfase"/>
</dbReference>
<keyword evidence="2 7" id="KW-0808">Transferase</keyword>
<evidence type="ECO:0000256" key="3">
    <source>
        <dbReference type="ARBA" id="ARBA00022741"/>
    </source>
</evidence>
<organism evidence="11 12">
    <name type="scientific">Paeniglutamicibacter gangotriensis</name>
    <dbReference type="NCBI Taxonomy" id="254787"/>
    <lineage>
        <taxon>Bacteria</taxon>
        <taxon>Bacillati</taxon>
        <taxon>Actinomycetota</taxon>
        <taxon>Actinomycetes</taxon>
        <taxon>Micrococcales</taxon>
        <taxon>Micrococcaceae</taxon>
        <taxon>Paeniglutamicibacter</taxon>
    </lineage>
</organism>
<dbReference type="RefSeq" id="WP_149620359.1">
    <property type="nucleotide sequence ID" value="NZ_VOBL01000018.1"/>
</dbReference>
<evidence type="ECO:0000259" key="10">
    <source>
        <dbReference type="Pfam" id="PF01636"/>
    </source>
</evidence>
<feature type="active site" description="Proton acceptor" evidence="8">
    <location>
        <position position="197"/>
    </location>
</feature>
<evidence type="ECO:0000313" key="12">
    <source>
        <dbReference type="Proteomes" id="UP000323856"/>
    </source>
</evidence>
<keyword evidence="9" id="KW-0479">Metal-binding</keyword>
<keyword evidence="9" id="KW-0460">Magnesium</keyword>
<evidence type="ECO:0000256" key="5">
    <source>
        <dbReference type="ARBA" id="ARBA00022840"/>
    </source>
</evidence>
<protein>
    <submittedName>
        <fullName evidence="11">Aminoglycoside 3'-phosphotransferase</fullName>
    </submittedName>
</protein>
<dbReference type="SUPFAM" id="SSF56112">
    <property type="entry name" value="Protein kinase-like (PK-like)"/>
    <property type="match status" value="1"/>
</dbReference>
<dbReference type="Pfam" id="PF01636">
    <property type="entry name" value="APH"/>
    <property type="match status" value="1"/>
</dbReference>
<dbReference type="CDD" id="cd05150">
    <property type="entry name" value="APH"/>
    <property type="match status" value="1"/>
</dbReference>
<evidence type="ECO:0000256" key="4">
    <source>
        <dbReference type="ARBA" id="ARBA00022777"/>
    </source>
</evidence>
<dbReference type="OrthoDB" id="3806873at2"/>
<dbReference type="Gene3D" id="3.90.1200.10">
    <property type="match status" value="1"/>
</dbReference>
<dbReference type="PIRSF" id="PIRSF000706">
    <property type="entry name" value="Kanamycin_kin"/>
    <property type="match status" value="1"/>
</dbReference>
<comment type="caution">
    <text evidence="11">The sequence shown here is derived from an EMBL/GenBank/DDBJ whole genome shotgun (WGS) entry which is preliminary data.</text>
</comment>